<protein>
    <recommendedName>
        <fullName evidence="2">Lipoprotein</fullName>
    </recommendedName>
</protein>
<organism evidence="1">
    <name type="scientific">hydrothermal vent metagenome</name>
    <dbReference type="NCBI Taxonomy" id="652676"/>
    <lineage>
        <taxon>unclassified sequences</taxon>
        <taxon>metagenomes</taxon>
        <taxon>ecological metagenomes</taxon>
    </lineage>
</organism>
<evidence type="ECO:0000313" key="1">
    <source>
        <dbReference type="EMBL" id="VAX15930.1"/>
    </source>
</evidence>
<reference evidence="1" key="1">
    <citation type="submission" date="2018-06" db="EMBL/GenBank/DDBJ databases">
        <authorList>
            <person name="Zhirakovskaya E."/>
        </authorList>
    </citation>
    <scope>NUCLEOTIDE SEQUENCE</scope>
</reference>
<sequence>MVKMASQAVLLAILAISLLVFPGCGNKGPPTLPKPDSLVAPAQR</sequence>
<evidence type="ECO:0008006" key="2">
    <source>
        <dbReference type="Google" id="ProtNLM"/>
    </source>
</evidence>
<name>A0A3B1BYZ8_9ZZZZ</name>
<dbReference type="AlphaFoldDB" id="A0A3B1BYZ8"/>
<accession>A0A3B1BYZ8</accession>
<dbReference type="EMBL" id="UOGA01000050">
    <property type="protein sequence ID" value="VAX15930.1"/>
    <property type="molecule type" value="Genomic_DNA"/>
</dbReference>
<gene>
    <name evidence="1" type="ORF">MNBD_NITROSPINAE04-1201</name>
</gene>
<proteinExistence type="predicted"/>